<protein>
    <submittedName>
        <fullName evidence="2">Uncharacterized protein</fullName>
    </submittedName>
</protein>
<dbReference type="Proteomes" id="UP000276133">
    <property type="component" value="Unassembled WGS sequence"/>
</dbReference>
<evidence type="ECO:0000256" key="1">
    <source>
        <dbReference type="SAM" id="Phobius"/>
    </source>
</evidence>
<accession>A0A3M7QKK7</accession>
<feature type="non-terminal residue" evidence="2">
    <location>
        <position position="82"/>
    </location>
</feature>
<keyword evidence="3" id="KW-1185">Reference proteome</keyword>
<name>A0A3M7QKK7_BRAPC</name>
<dbReference type="EMBL" id="REGN01005840">
    <property type="protein sequence ID" value="RNA11819.1"/>
    <property type="molecule type" value="Genomic_DNA"/>
</dbReference>
<evidence type="ECO:0000313" key="3">
    <source>
        <dbReference type="Proteomes" id="UP000276133"/>
    </source>
</evidence>
<organism evidence="2 3">
    <name type="scientific">Brachionus plicatilis</name>
    <name type="common">Marine rotifer</name>
    <name type="synonym">Brachionus muelleri</name>
    <dbReference type="NCBI Taxonomy" id="10195"/>
    <lineage>
        <taxon>Eukaryota</taxon>
        <taxon>Metazoa</taxon>
        <taxon>Spiralia</taxon>
        <taxon>Gnathifera</taxon>
        <taxon>Rotifera</taxon>
        <taxon>Eurotatoria</taxon>
        <taxon>Monogononta</taxon>
        <taxon>Pseudotrocha</taxon>
        <taxon>Ploima</taxon>
        <taxon>Brachionidae</taxon>
        <taxon>Brachionus</taxon>
    </lineage>
</organism>
<reference evidence="2 3" key="1">
    <citation type="journal article" date="2018" name="Sci. Rep.">
        <title>Genomic signatures of local adaptation to the degree of environmental predictability in rotifers.</title>
        <authorList>
            <person name="Franch-Gras L."/>
            <person name="Hahn C."/>
            <person name="Garcia-Roger E.M."/>
            <person name="Carmona M.J."/>
            <person name="Serra M."/>
            <person name="Gomez A."/>
        </authorList>
    </citation>
    <scope>NUCLEOTIDE SEQUENCE [LARGE SCALE GENOMIC DNA]</scope>
    <source>
        <strain evidence="2">HYR1</strain>
    </source>
</reference>
<gene>
    <name evidence="2" type="ORF">BpHYR1_019086</name>
</gene>
<dbReference type="AlphaFoldDB" id="A0A3M7QKK7"/>
<keyword evidence="1" id="KW-0472">Membrane</keyword>
<proteinExistence type="predicted"/>
<evidence type="ECO:0000313" key="2">
    <source>
        <dbReference type="EMBL" id="RNA11819.1"/>
    </source>
</evidence>
<comment type="caution">
    <text evidence="2">The sequence shown here is derived from an EMBL/GenBank/DDBJ whole genome shotgun (WGS) entry which is preliminary data.</text>
</comment>
<keyword evidence="1" id="KW-0812">Transmembrane</keyword>
<feature type="transmembrane region" description="Helical" evidence="1">
    <location>
        <begin position="54"/>
        <end position="76"/>
    </location>
</feature>
<sequence>MNIREIHQIQITSPELVYPNPTFRYLDNRPLYDIRNFPESCENKKHILILAYRFVNYLLIFSSDIDCLMLIMVKIVRIKNVR</sequence>
<keyword evidence="1" id="KW-1133">Transmembrane helix</keyword>